<keyword evidence="2" id="KW-1185">Reference proteome</keyword>
<evidence type="ECO:0000259" key="1">
    <source>
        <dbReference type="Pfam" id="PF03372"/>
    </source>
</evidence>
<dbReference type="Pfam" id="PF03372">
    <property type="entry name" value="Exo_endo_phos"/>
    <property type="match status" value="1"/>
</dbReference>
<gene>
    <name evidence="3" type="primary">LOC108563687</name>
</gene>
<protein>
    <submittedName>
        <fullName evidence="3">RNA-directed DNA polymerase from mobile element jockey-like</fullName>
    </submittedName>
</protein>
<dbReference type="InterPro" id="IPR005135">
    <property type="entry name" value="Endo/exonuclease/phosphatase"/>
</dbReference>
<sequence>MASTPNVGTVNVRSWGNKKELVCNLLASESVGILAIQETLSTPHRQMKIPQYQTYQKHSEQRSWGVALAISHRLPSRPLAIPPEHALQNVVAATVIWQGKTVNIYSICIRPHDRLPISFLRYASQNPPAIVVGDLNARHADFGDHATNTNGRNLQLALDTYPILRLGCTEPTLINHNGHSIIDHIILTEDLVDDLLPDATIGAPVASDHLPVVGKAALPRFPLPEAEPCQMGRMRAWSYAKWDELVAQVQRATDRRQEPIATTQELEHRVSELTDIVETAIEANVPTRNFTPRPPALPPDIMHLVREKRRLYRTLKRTNDPVIRTTWNRLVAITRRKIREHREKEWRNITATLDYRDGKKFWNLLNRLTGRKAAPKYPLQAGIKPLTDAEKSEVFASALLESSRLEDQLFDEPFREAVTEEINNLRLADSHPPVNEPITAEEIAETIAGQKKNSAPGKDGISETIIRKLPESAIEWLRQIYNACLTQGHFPRPWKAATVLMFGKPGKDPTLPSSYRPISLLPVI</sequence>
<dbReference type="GeneID" id="108563687"/>
<dbReference type="PANTHER" id="PTHR36688:SF2">
    <property type="entry name" value="ENDONUCLEASE_EXONUCLEASE_PHOSPHATASE DOMAIN-CONTAINING PROTEIN"/>
    <property type="match status" value="1"/>
</dbReference>
<feature type="non-terminal residue" evidence="3">
    <location>
        <position position="524"/>
    </location>
</feature>
<dbReference type="SUPFAM" id="SSF56219">
    <property type="entry name" value="DNase I-like"/>
    <property type="match status" value="1"/>
</dbReference>
<evidence type="ECO:0000313" key="2">
    <source>
        <dbReference type="Proteomes" id="UP000695000"/>
    </source>
</evidence>
<name>A0ABM1MTM2_NICVS</name>
<accession>A0ABM1MTM2</accession>
<proteinExistence type="predicted"/>
<dbReference type="RefSeq" id="XP_017777922.1">
    <property type="nucleotide sequence ID" value="XM_017922433.1"/>
</dbReference>
<reference evidence="3" key="1">
    <citation type="submission" date="2025-08" db="UniProtKB">
        <authorList>
            <consortium name="RefSeq"/>
        </authorList>
    </citation>
    <scope>IDENTIFICATION</scope>
    <source>
        <tissue evidence="3">Whole Larva</tissue>
    </source>
</reference>
<feature type="domain" description="Endonuclease/exonuclease/phosphatase" evidence="1">
    <location>
        <begin position="9"/>
        <end position="209"/>
    </location>
</feature>
<dbReference type="Gene3D" id="3.60.10.10">
    <property type="entry name" value="Endonuclease/exonuclease/phosphatase"/>
    <property type="match status" value="1"/>
</dbReference>
<dbReference type="PANTHER" id="PTHR36688">
    <property type="entry name" value="ENDO/EXONUCLEASE/PHOSPHATASE DOMAIN-CONTAINING PROTEIN"/>
    <property type="match status" value="1"/>
</dbReference>
<organism evidence="2 3">
    <name type="scientific">Nicrophorus vespilloides</name>
    <name type="common">Boreal carrion beetle</name>
    <dbReference type="NCBI Taxonomy" id="110193"/>
    <lineage>
        <taxon>Eukaryota</taxon>
        <taxon>Metazoa</taxon>
        <taxon>Ecdysozoa</taxon>
        <taxon>Arthropoda</taxon>
        <taxon>Hexapoda</taxon>
        <taxon>Insecta</taxon>
        <taxon>Pterygota</taxon>
        <taxon>Neoptera</taxon>
        <taxon>Endopterygota</taxon>
        <taxon>Coleoptera</taxon>
        <taxon>Polyphaga</taxon>
        <taxon>Staphyliniformia</taxon>
        <taxon>Silphidae</taxon>
        <taxon>Nicrophorinae</taxon>
        <taxon>Nicrophorus</taxon>
    </lineage>
</organism>
<dbReference type="InterPro" id="IPR052560">
    <property type="entry name" value="RdDP_mobile_element"/>
</dbReference>
<evidence type="ECO:0000313" key="3">
    <source>
        <dbReference type="RefSeq" id="XP_017777922.1"/>
    </source>
</evidence>
<dbReference type="Proteomes" id="UP000695000">
    <property type="component" value="Unplaced"/>
</dbReference>
<dbReference type="InterPro" id="IPR036691">
    <property type="entry name" value="Endo/exonu/phosph_ase_sf"/>
</dbReference>